<evidence type="ECO:0000313" key="2">
    <source>
        <dbReference type="Proteomes" id="UP000286415"/>
    </source>
</evidence>
<dbReference type="EMBL" id="NIRI02000077">
    <property type="protein sequence ID" value="KAG5441631.1"/>
    <property type="molecule type" value="Genomic_DNA"/>
</dbReference>
<accession>A0A419PI75</accession>
<gene>
    <name evidence="1" type="ORF">CSKR_105839</name>
</gene>
<comment type="caution">
    <text evidence="1">The sequence shown here is derived from an EMBL/GenBank/DDBJ whole genome shotgun (WGS) entry which is preliminary data.</text>
</comment>
<protein>
    <submittedName>
        <fullName evidence="1">Uncharacterized protein</fullName>
    </submittedName>
</protein>
<reference evidence="1 2" key="2">
    <citation type="journal article" date="2021" name="Genomics">
        <title>High-quality reference genome for Clonorchis sinensis.</title>
        <authorList>
            <person name="Young N.D."/>
            <person name="Stroehlein A.J."/>
            <person name="Kinkar L."/>
            <person name="Wang T."/>
            <person name="Sohn W.M."/>
            <person name="Chang B.C.H."/>
            <person name="Kaur P."/>
            <person name="Weisz D."/>
            <person name="Dudchenko O."/>
            <person name="Aiden E.L."/>
            <person name="Korhonen P.K."/>
            <person name="Gasser R.B."/>
        </authorList>
    </citation>
    <scope>NUCLEOTIDE SEQUENCE [LARGE SCALE GENOMIC DNA]</scope>
    <source>
        <strain evidence="1">Cs-k2</strain>
    </source>
</reference>
<name>A0A419PI75_CLOSI</name>
<proteinExistence type="predicted"/>
<reference evidence="1 2" key="1">
    <citation type="journal article" date="2018" name="Biotechnol. Adv.">
        <title>Improved genomic resources and new bioinformatic workflow for the carcinogenic parasite Clonorchis sinensis: Biotechnological implications.</title>
        <authorList>
            <person name="Wang D."/>
            <person name="Korhonen P.K."/>
            <person name="Gasser R.B."/>
            <person name="Young N.D."/>
        </authorList>
    </citation>
    <scope>NUCLEOTIDE SEQUENCE [LARGE SCALE GENOMIC DNA]</scope>
    <source>
        <strain evidence="1">Cs-k2</strain>
    </source>
</reference>
<dbReference type="AlphaFoldDB" id="A0A419PI75"/>
<organism evidence="1 2">
    <name type="scientific">Clonorchis sinensis</name>
    <name type="common">Chinese liver fluke</name>
    <dbReference type="NCBI Taxonomy" id="79923"/>
    <lineage>
        <taxon>Eukaryota</taxon>
        <taxon>Metazoa</taxon>
        <taxon>Spiralia</taxon>
        <taxon>Lophotrochozoa</taxon>
        <taxon>Platyhelminthes</taxon>
        <taxon>Trematoda</taxon>
        <taxon>Digenea</taxon>
        <taxon>Opisthorchiida</taxon>
        <taxon>Opisthorchiata</taxon>
        <taxon>Opisthorchiidae</taxon>
        <taxon>Clonorchis</taxon>
    </lineage>
</organism>
<keyword evidence="2" id="KW-1185">Reference proteome</keyword>
<sequence length="286" mass="32541">MVPLAQKPNRKAVVLGGKCKCIAISTEHVTTHVPTPNLADRETGFVRPLTIDQPGMRVSLNGSLRCANRQTTVRSTLFVAGYPQYIWFFVKVSLFGKNWGICNPHDAQLNPLEILFCDGVLRLRALWLEELKLEFLQRSALPLREVRTREEVKDDITVCDRSNLQKPSRGHVHIKFHQFSVLGDRADPSSTRFVSICFSYLDDMTNEHSNIVYHLEHMVLGKLRRFPSIILYVLVSSFLSVFIYVFVCVCAAVVCVFTHVRQNTVPTTRSHWPPTCPLISFIAQET</sequence>
<evidence type="ECO:0000313" key="1">
    <source>
        <dbReference type="EMBL" id="KAG5441631.1"/>
    </source>
</evidence>
<dbReference type="Proteomes" id="UP000286415">
    <property type="component" value="Unassembled WGS sequence"/>
</dbReference>
<dbReference type="InParanoid" id="A0A419PI75"/>